<evidence type="ECO:0000259" key="3">
    <source>
        <dbReference type="Pfam" id="PF00535"/>
    </source>
</evidence>
<proteinExistence type="predicted"/>
<dbReference type="InterPro" id="IPR001173">
    <property type="entry name" value="Glyco_trans_2-like"/>
</dbReference>
<dbReference type="PANTHER" id="PTHR43685">
    <property type="entry name" value="GLYCOSYLTRANSFERASE"/>
    <property type="match status" value="1"/>
</dbReference>
<evidence type="ECO:0000313" key="6">
    <source>
        <dbReference type="Proteomes" id="UP000715781"/>
    </source>
</evidence>
<evidence type="ECO:0000259" key="4">
    <source>
        <dbReference type="Pfam" id="PF02709"/>
    </source>
</evidence>
<feature type="domain" description="Glycosyltransferase 2-like" evidence="3">
    <location>
        <begin position="14"/>
        <end position="141"/>
    </location>
</feature>
<dbReference type="SUPFAM" id="SSF53448">
    <property type="entry name" value="Nucleotide-diphospho-sugar transferases"/>
    <property type="match status" value="1"/>
</dbReference>
<feature type="transmembrane region" description="Helical" evidence="2">
    <location>
        <begin position="262"/>
        <end position="281"/>
    </location>
</feature>
<dbReference type="GO" id="GO:0016757">
    <property type="term" value="F:glycosyltransferase activity"/>
    <property type="evidence" value="ECO:0007669"/>
    <property type="project" value="UniProtKB-KW"/>
</dbReference>
<dbReference type="EC" id="2.4.-.-" evidence="5"/>
<dbReference type="InterPro" id="IPR027791">
    <property type="entry name" value="Galactosyl_T_C"/>
</dbReference>
<dbReference type="Proteomes" id="UP000715781">
    <property type="component" value="Unassembled WGS sequence"/>
</dbReference>
<keyword evidence="1 5" id="KW-0808">Transferase</keyword>
<organism evidence="5 6">
    <name type="scientific">Mojavia pulchra JT2-VF2</name>
    <dbReference type="NCBI Taxonomy" id="287848"/>
    <lineage>
        <taxon>Bacteria</taxon>
        <taxon>Bacillati</taxon>
        <taxon>Cyanobacteriota</taxon>
        <taxon>Cyanophyceae</taxon>
        <taxon>Nostocales</taxon>
        <taxon>Nostocaceae</taxon>
    </lineage>
</organism>
<sequence length="329" mass="37591">MPNMSPTLVSPLVSIVICTSDRHHFLEKALKSLELIRYPDIEVIVIDASLTTQTSEIVSSVTSNNKLTVKFLRIELQNISYSRNQGIKLASGSIIAFFDDDAIPPSVWIDKLLFTYSLHGNKCGAVGGTVRDLTRADHPLQFHRGITNVLSKTIAIRPANAVDYNQAYGFWFNSLMGTNSSFKKDLLEKINGYDEFFDYFLDETDVCLRLIQAGYEVHYADVTVNHYPQPSHNRIDQKHLTCWYSLAKNTTYFAFKHGFRKLPFLIFVARLILLLIHRCLLRILRLKFTHNLPVLTLIKYIQQSFYGFCIGWNAGINLYKPNLNKANFG</sequence>
<name>A0A951Q157_9NOST</name>
<dbReference type="InterPro" id="IPR029044">
    <property type="entry name" value="Nucleotide-diphossugar_trans"/>
</dbReference>
<dbReference type="AlphaFoldDB" id="A0A951Q157"/>
<keyword evidence="2" id="KW-0472">Membrane</keyword>
<comment type="caution">
    <text evidence="5">The sequence shown here is derived from an EMBL/GenBank/DDBJ whole genome shotgun (WGS) entry which is preliminary data.</text>
</comment>
<keyword evidence="2" id="KW-1133">Transmembrane helix</keyword>
<accession>A0A951Q157</accession>
<feature type="domain" description="Galactosyltransferase C-terminal" evidence="4">
    <location>
        <begin position="168"/>
        <end position="232"/>
    </location>
</feature>
<reference evidence="5" key="2">
    <citation type="journal article" date="2022" name="Microbiol. Resour. Announc.">
        <title>Metagenome Sequencing to Explore Phylogenomics of Terrestrial Cyanobacteria.</title>
        <authorList>
            <person name="Ward R.D."/>
            <person name="Stajich J.E."/>
            <person name="Johansen J.R."/>
            <person name="Huntemann M."/>
            <person name="Clum A."/>
            <person name="Foster B."/>
            <person name="Foster B."/>
            <person name="Roux S."/>
            <person name="Palaniappan K."/>
            <person name="Varghese N."/>
            <person name="Mukherjee S."/>
            <person name="Reddy T.B.K."/>
            <person name="Daum C."/>
            <person name="Copeland A."/>
            <person name="Chen I.A."/>
            <person name="Ivanova N.N."/>
            <person name="Kyrpides N.C."/>
            <person name="Shapiro N."/>
            <person name="Eloe-Fadrosh E.A."/>
            <person name="Pietrasiak N."/>
        </authorList>
    </citation>
    <scope>NUCLEOTIDE SEQUENCE</scope>
    <source>
        <strain evidence="5">JT2-VF2</strain>
    </source>
</reference>
<gene>
    <name evidence="5" type="ORF">KME32_19965</name>
</gene>
<keyword evidence="5" id="KW-0328">Glycosyltransferase</keyword>
<dbReference type="Pfam" id="PF02709">
    <property type="entry name" value="Glyco_transf_7C"/>
    <property type="match status" value="1"/>
</dbReference>
<evidence type="ECO:0000256" key="1">
    <source>
        <dbReference type="ARBA" id="ARBA00022679"/>
    </source>
</evidence>
<dbReference type="EMBL" id="JAHHHN010000012">
    <property type="protein sequence ID" value="MBW4563377.1"/>
    <property type="molecule type" value="Genomic_DNA"/>
</dbReference>
<dbReference type="PANTHER" id="PTHR43685:SF2">
    <property type="entry name" value="GLYCOSYLTRANSFERASE 2-LIKE DOMAIN-CONTAINING PROTEIN"/>
    <property type="match status" value="1"/>
</dbReference>
<keyword evidence="2" id="KW-0812">Transmembrane</keyword>
<protein>
    <submittedName>
        <fullName evidence="5">Glycosyltransferase</fullName>
        <ecNumber evidence="5">2.4.-.-</ecNumber>
    </submittedName>
</protein>
<dbReference type="Pfam" id="PF00535">
    <property type="entry name" value="Glycos_transf_2"/>
    <property type="match status" value="1"/>
</dbReference>
<dbReference type="InterPro" id="IPR050834">
    <property type="entry name" value="Glycosyltransf_2"/>
</dbReference>
<evidence type="ECO:0000256" key="2">
    <source>
        <dbReference type="SAM" id="Phobius"/>
    </source>
</evidence>
<evidence type="ECO:0000313" key="5">
    <source>
        <dbReference type="EMBL" id="MBW4563377.1"/>
    </source>
</evidence>
<dbReference type="Gene3D" id="3.90.550.10">
    <property type="entry name" value="Spore Coat Polysaccharide Biosynthesis Protein SpsA, Chain A"/>
    <property type="match status" value="1"/>
</dbReference>
<dbReference type="CDD" id="cd00761">
    <property type="entry name" value="Glyco_tranf_GTA_type"/>
    <property type="match status" value="1"/>
</dbReference>
<reference evidence="5" key="1">
    <citation type="submission" date="2021-05" db="EMBL/GenBank/DDBJ databases">
        <authorList>
            <person name="Pietrasiak N."/>
            <person name="Ward R."/>
            <person name="Stajich J.E."/>
            <person name="Kurbessoian T."/>
        </authorList>
    </citation>
    <scope>NUCLEOTIDE SEQUENCE</scope>
    <source>
        <strain evidence="5">JT2-VF2</strain>
    </source>
</reference>